<evidence type="ECO:0000256" key="1">
    <source>
        <dbReference type="SAM" id="MobiDB-lite"/>
    </source>
</evidence>
<feature type="transmembrane region" description="Helical" evidence="2">
    <location>
        <begin position="50"/>
        <end position="72"/>
    </location>
</feature>
<feature type="region of interest" description="Disordered" evidence="1">
    <location>
        <begin position="1"/>
        <end position="25"/>
    </location>
</feature>
<feature type="transmembrane region" description="Helical" evidence="2">
    <location>
        <begin position="92"/>
        <end position="112"/>
    </location>
</feature>
<dbReference type="Proteomes" id="UP000240572">
    <property type="component" value="Unassembled WGS sequence"/>
</dbReference>
<gene>
    <name evidence="3" type="ORF">B0I18_102335</name>
</gene>
<keyword evidence="4" id="KW-1185">Reference proteome</keyword>
<name>A0A2P8D801_9BACT</name>
<accession>A0A2P8D801</accession>
<keyword evidence="2" id="KW-0472">Membrane</keyword>
<keyword evidence="2" id="KW-1133">Transmembrane helix</keyword>
<sequence>MSRNIIRYRQGGSQQHKPAVPYPNEEPMEESELAFLVAKRDKDRSSLVRTLRTLCIAFVILPFGAGAVLESIRRVNDAKRHLPVHEESFGSRYAFFIGILFLLFLISLAGYISYVRTLKRVITDIRRGLKTVEQTTISRKVYMTHNDTCHFYLRSSSRLSIEVSREDYEHYEEEDEINIEYSTYAKVYFGYY</sequence>
<protein>
    <submittedName>
        <fullName evidence="3">Uncharacterized protein</fullName>
    </submittedName>
</protein>
<evidence type="ECO:0000313" key="4">
    <source>
        <dbReference type="Proteomes" id="UP000240572"/>
    </source>
</evidence>
<proteinExistence type="predicted"/>
<dbReference type="RefSeq" id="WP_106522374.1">
    <property type="nucleotide sequence ID" value="NZ_PYGD01000002.1"/>
</dbReference>
<dbReference type="EMBL" id="PYGD01000002">
    <property type="protein sequence ID" value="PSK93365.1"/>
    <property type="molecule type" value="Genomic_DNA"/>
</dbReference>
<organism evidence="3 4">
    <name type="scientific">Taibaiella chishuiensis</name>
    <dbReference type="NCBI Taxonomy" id="1434707"/>
    <lineage>
        <taxon>Bacteria</taxon>
        <taxon>Pseudomonadati</taxon>
        <taxon>Bacteroidota</taxon>
        <taxon>Chitinophagia</taxon>
        <taxon>Chitinophagales</taxon>
        <taxon>Chitinophagaceae</taxon>
        <taxon>Taibaiella</taxon>
    </lineage>
</organism>
<evidence type="ECO:0000313" key="3">
    <source>
        <dbReference type="EMBL" id="PSK93365.1"/>
    </source>
</evidence>
<reference evidence="3 4" key="1">
    <citation type="submission" date="2018-03" db="EMBL/GenBank/DDBJ databases">
        <title>Genomic Encyclopedia of Type Strains, Phase III (KMG-III): the genomes of soil and plant-associated and newly described type strains.</title>
        <authorList>
            <person name="Whitman W."/>
        </authorList>
    </citation>
    <scope>NUCLEOTIDE SEQUENCE [LARGE SCALE GENOMIC DNA]</scope>
    <source>
        <strain evidence="3 4">CGMCC 1.12700</strain>
    </source>
</reference>
<keyword evidence="2" id="KW-0812">Transmembrane</keyword>
<dbReference type="OrthoDB" id="661710at2"/>
<comment type="caution">
    <text evidence="3">The sequence shown here is derived from an EMBL/GenBank/DDBJ whole genome shotgun (WGS) entry which is preliminary data.</text>
</comment>
<dbReference type="AlphaFoldDB" id="A0A2P8D801"/>
<evidence type="ECO:0000256" key="2">
    <source>
        <dbReference type="SAM" id="Phobius"/>
    </source>
</evidence>